<keyword evidence="2" id="KW-0597">Phosphoprotein</keyword>
<protein>
    <recommendedName>
        <fullName evidence="3">Carrier domain-containing protein</fullName>
    </recommendedName>
</protein>
<dbReference type="Gene3D" id="3.40.50.1820">
    <property type="entry name" value="alpha/beta hydrolase"/>
    <property type="match status" value="1"/>
</dbReference>
<evidence type="ECO:0000259" key="3">
    <source>
        <dbReference type="PROSITE" id="PS50075"/>
    </source>
</evidence>
<dbReference type="AlphaFoldDB" id="J9F600"/>
<evidence type="ECO:0000313" key="4">
    <source>
        <dbReference type="EMBL" id="EJW84932.1"/>
    </source>
</evidence>
<dbReference type="InterPro" id="IPR009081">
    <property type="entry name" value="PP-bd_ACP"/>
</dbReference>
<accession>J9F600</accession>
<feature type="domain" description="Carrier" evidence="3">
    <location>
        <begin position="46"/>
        <end position="121"/>
    </location>
</feature>
<keyword evidence="1" id="KW-0596">Phosphopantetheine</keyword>
<evidence type="ECO:0000256" key="2">
    <source>
        <dbReference type="ARBA" id="ARBA00022553"/>
    </source>
</evidence>
<comment type="caution">
    <text evidence="4">The sequence shown here is derived from an EMBL/GenBank/DDBJ whole genome shotgun (WGS) entry which is preliminary data.</text>
</comment>
<evidence type="ECO:0000313" key="5">
    <source>
        <dbReference type="Proteomes" id="UP000004810"/>
    </source>
</evidence>
<organism evidence="4 5">
    <name type="scientific">Wuchereria bancrofti</name>
    <dbReference type="NCBI Taxonomy" id="6293"/>
    <lineage>
        <taxon>Eukaryota</taxon>
        <taxon>Metazoa</taxon>
        <taxon>Ecdysozoa</taxon>
        <taxon>Nematoda</taxon>
        <taxon>Chromadorea</taxon>
        <taxon>Rhabditida</taxon>
        <taxon>Spirurina</taxon>
        <taxon>Spiruromorpha</taxon>
        <taxon>Filarioidea</taxon>
        <taxon>Onchocercidae</taxon>
        <taxon>Wuchereria</taxon>
    </lineage>
</organism>
<dbReference type="InterPro" id="IPR006162">
    <property type="entry name" value="Ppantetheine_attach_site"/>
</dbReference>
<dbReference type="PROSITE" id="PS00012">
    <property type="entry name" value="PHOSPHOPANTETHEINE"/>
    <property type="match status" value="1"/>
</dbReference>
<dbReference type="SUPFAM" id="SSF47336">
    <property type="entry name" value="ACP-like"/>
    <property type="match status" value="1"/>
</dbReference>
<dbReference type="InterPro" id="IPR036736">
    <property type="entry name" value="ACP-like_sf"/>
</dbReference>
<dbReference type="InterPro" id="IPR029058">
    <property type="entry name" value="AB_hydrolase_fold"/>
</dbReference>
<dbReference type="PANTHER" id="PTHR44845:SF6">
    <property type="entry name" value="BETA-ALANINE-ACTIVATING ENZYME"/>
    <property type="match status" value="1"/>
</dbReference>
<gene>
    <name evidence="4" type="ORF">WUBG_04159</name>
</gene>
<reference evidence="5" key="1">
    <citation type="submission" date="2012-08" db="EMBL/GenBank/DDBJ databases">
        <title>The Genome Sequence of Wuchereria bancrofti.</title>
        <authorList>
            <person name="Nutman T.B."/>
            <person name="Fink D.L."/>
            <person name="Russ C."/>
            <person name="Young S."/>
            <person name="Zeng Q."/>
            <person name="Koehrsen M."/>
            <person name="Alvarado L."/>
            <person name="Berlin A."/>
            <person name="Chapman S.B."/>
            <person name="Chen Z."/>
            <person name="Freedman E."/>
            <person name="Gellesch M."/>
            <person name="Goldberg J."/>
            <person name="Griggs A."/>
            <person name="Gujja S."/>
            <person name="Heilman E.R."/>
            <person name="Heiman D."/>
            <person name="Hepburn T."/>
            <person name="Howarth C."/>
            <person name="Jen D."/>
            <person name="Larson L."/>
            <person name="Lewis B."/>
            <person name="Mehta T."/>
            <person name="Park D."/>
            <person name="Pearson M."/>
            <person name="Roberts A."/>
            <person name="Saif S."/>
            <person name="Shea T."/>
            <person name="Shenoy N."/>
            <person name="Sisk P."/>
            <person name="Stolte C."/>
            <person name="Sykes S."/>
            <person name="Walk T."/>
            <person name="White J."/>
            <person name="Yandava C."/>
            <person name="Haas B."/>
            <person name="Henn M.R."/>
            <person name="Nusbaum C."/>
            <person name="Birren B."/>
        </authorList>
    </citation>
    <scope>NUCLEOTIDE SEQUENCE [LARGE SCALE GENOMIC DNA]</scope>
    <source>
        <strain evidence="5">NA</strain>
    </source>
</reference>
<dbReference type="EMBL" id="ADBV01001393">
    <property type="protein sequence ID" value="EJW84932.1"/>
    <property type="molecule type" value="Genomic_DNA"/>
</dbReference>
<proteinExistence type="predicted"/>
<dbReference type="InterPro" id="IPR045851">
    <property type="entry name" value="AMP-bd_C_sf"/>
</dbReference>
<dbReference type="Pfam" id="PF00550">
    <property type="entry name" value="PP-binding"/>
    <property type="match status" value="1"/>
</dbReference>
<dbReference type="Gene3D" id="3.30.300.30">
    <property type="match status" value="1"/>
</dbReference>
<dbReference type="SUPFAM" id="SSF56801">
    <property type="entry name" value="Acetyl-CoA synthetase-like"/>
    <property type="match status" value="1"/>
</dbReference>
<evidence type="ECO:0000256" key="1">
    <source>
        <dbReference type="ARBA" id="ARBA00022450"/>
    </source>
</evidence>
<name>J9F600_WUCBA</name>
<dbReference type="PROSITE" id="PS50075">
    <property type="entry name" value="CARRIER"/>
    <property type="match status" value="1"/>
</dbReference>
<sequence>MIPKKLIMLERMPLNRNGKIDENKLKEMMKNDYFTDNDSDIVEFIQTNPVLLNEVRKIWYQLIGLSQINLEDDFFAIGGHSLLLILLRRKLRDKFNFNLNFEQFYRQPTLAALITSIQMEMNNCNNEISNDYTYQNHIPIPLANFNSIKFVNLRENLSSIDNLYMIHAIAGTIYPYFGLVSTIPQCFNIYAIEYELNYPSNNLIELATFYAKQVSRKISPI</sequence>
<dbReference type="Proteomes" id="UP000004810">
    <property type="component" value="Unassembled WGS sequence"/>
</dbReference>
<dbReference type="PANTHER" id="PTHR44845">
    <property type="entry name" value="CARRIER DOMAIN-CONTAINING PROTEIN"/>
    <property type="match status" value="1"/>
</dbReference>